<proteinExistence type="predicted"/>
<name>A0ACC0Q6T7_RHOML</name>
<sequence length="366" mass="40903">MGGDDTPSTPAHGDATTISAVHPDILQTHILIRLDGPTLASAACASSQLHACSTQETLWRQICHRTWPSTADPRVRRLISSFPSGHRSFYSDSFQYLDGHRRSRPSRRPPPAYIVSAVDIRYKNQLILSKVHVAETESDPSLPFRVDLLGPKEAAPMPVNLDIREDKCLSNLEENLTLSWILIDPTRTRAADVSTRRPVLVRRNWLANDVELRYATVLSGGGLVQCLVVVTCGGGGIGLAVGEVRLDVADMEGKKLGWKSLGAAVEGGRKRRGGKGEERERYEGWWREERERRRRKRRRENRRITVLFATPVFILLSVLVSLLVFVGIKFLQLVVSPFNGGDRPYWPLPGSIPDSYPRCRQSSIVL</sequence>
<accession>A0ACC0Q6T7</accession>
<evidence type="ECO:0000313" key="2">
    <source>
        <dbReference type="Proteomes" id="UP001062846"/>
    </source>
</evidence>
<gene>
    <name evidence="1" type="ORF">RHMOL_Rhmol01G0278200</name>
</gene>
<dbReference type="EMBL" id="CM046388">
    <property type="protein sequence ID" value="KAI8573445.1"/>
    <property type="molecule type" value="Genomic_DNA"/>
</dbReference>
<organism evidence="1 2">
    <name type="scientific">Rhododendron molle</name>
    <name type="common">Chinese azalea</name>
    <name type="synonym">Azalea mollis</name>
    <dbReference type="NCBI Taxonomy" id="49168"/>
    <lineage>
        <taxon>Eukaryota</taxon>
        <taxon>Viridiplantae</taxon>
        <taxon>Streptophyta</taxon>
        <taxon>Embryophyta</taxon>
        <taxon>Tracheophyta</taxon>
        <taxon>Spermatophyta</taxon>
        <taxon>Magnoliopsida</taxon>
        <taxon>eudicotyledons</taxon>
        <taxon>Gunneridae</taxon>
        <taxon>Pentapetalae</taxon>
        <taxon>asterids</taxon>
        <taxon>Ericales</taxon>
        <taxon>Ericaceae</taxon>
        <taxon>Ericoideae</taxon>
        <taxon>Rhodoreae</taxon>
        <taxon>Rhododendron</taxon>
    </lineage>
</organism>
<reference evidence="1" key="1">
    <citation type="submission" date="2022-02" db="EMBL/GenBank/DDBJ databases">
        <title>Plant Genome Project.</title>
        <authorList>
            <person name="Zhang R.-G."/>
        </authorList>
    </citation>
    <scope>NUCLEOTIDE SEQUENCE</scope>
    <source>
        <strain evidence="1">AT1</strain>
    </source>
</reference>
<keyword evidence="2" id="KW-1185">Reference proteome</keyword>
<protein>
    <submittedName>
        <fullName evidence="1">Uncharacterized protein</fullName>
    </submittedName>
</protein>
<evidence type="ECO:0000313" key="1">
    <source>
        <dbReference type="EMBL" id="KAI8573445.1"/>
    </source>
</evidence>
<dbReference type="Proteomes" id="UP001062846">
    <property type="component" value="Chromosome 1"/>
</dbReference>
<comment type="caution">
    <text evidence="1">The sequence shown here is derived from an EMBL/GenBank/DDBJ whole genome shotgun (WGS) entry which is preliminary data.</text>
</comment>